<keyword evidence="8" id="KW-0902">Two-component regulatory system</keyword>
<accession>A0A177NVX2</accession>
<protein>
    <recommendedName>
        <fullName evidence="2">histidine kinase</fullName>
        <ecNumber evidence="2">2.7.13.3</ecNumber>
    </recommendedName>
</protein>
<dbReference type="PROSITE" id="PS50109">
    <property type="entry name" value="HIS_KIN"/>
    <property type="match status" value="1"/>
</dbReference>
<feature type="transmembrane region" description="Helical" evidence="9">
    <location>
        <begin position="6"/>
        <end position="25"/>
    </location>
</feature>
<dbReference type="InterPro" id="IPR004358">
    <property type="entry name" value="Sig_transdc_His_kin-like_C"/>
</dbReference>
<dbReference type="NCBIfam" id="TIGR02916">
    <property type="entry name" value="PEP_his_kin"/>
    <property type="match status" value="1"/>
</dbReference>
<dbReference type="PANTHER" id="PTHR43065">
    <property type="entry name" value="SENSOR HISTIDINE KINASE"/>
    <property type="match status" value="1"/>
</dbReference>
<feature type="transmembrane region" description="Helical" evidence="9">
    <location>
        <begin position="161"/>
        <end position="183"/>
    </location>
</feature>
<dbReference type="GO" id="GO:0004673">
    <property type="term" value="F:protein histidine kinase activity"/>
    <property type="evidence" value="ECO:0007669"/>
    <property type="project" value="UniProtKB-EC"/>
</dbReference>
<proteinExistence type="predicted"/>
<dbReference type="InterPro" id="IPR029016">
    <property type="entry name" value="GAF-like_dom_sf"/>
</dbReference>
<dbReference type="InterPro" id="IPR005467">
    <property type="entry name" value="His_kinase_dom"/>
</dbReference>
<evidence type="ECO:0000256" key="5">
    <source>
        <dbReference type="ARBA" id="ARBA00022741"/>
    </source>
</evidence>
<evidence type="ECO:0000256" key="7">
    <source>
        <dbReference type="ARBA" id="ARBA00022840"/>
    </source>
</evidence>
<dbReference type="Gene3D" id="3.30.450.40">
    <property type="match status" value="1"/>
</dbReference>
<evidence type="ECO:0000256" key="8">
    <source>
        <dbReference type="ARBA" id="ARBA00023012"/>
    </source>
</evidence>
<evidence type="ECO:0000256" key="3">
    <source>
        <dbReference type="ARBA" id="ARBA00022553"/>
    </source>
</evidence>
<dbReference type="Pfam" id="PF02518">
    <property type="entry name" value="HATPase_c"/>
    <property type="match status" value="1"/>
</dbReference>
<evidence type="ECO:0000313" key="12">
    <source>
        <dbReference type="Proteomes" id="UP000077628"/>
    </source>
</evidence>
<dbReference type="OrthoDB" id="9785691at2"/>
<keyword evidence="9" id="KW-1133">Transmembrane helix</keyword>
<feature type="transmembrane region" description="Helical" evidence="9">
    <location>
        <begin position="92"/>
        <end position="110"/>
    </location>
</feature>
<dbReference type="STRING" id="702114.A1355_23105"/>
<keyword evidence="5" id="KW-0547">Nucleotide-binding</keyword>
<organism evidence="11 12">
    <name type="scientific">Methylomonas koyamae</name>
    <dbReference type="NCBI Taxonomy" id="702114"/>
    <lineage>
        <taxon>Bacteria</taxon>
        <taxon>Pseudomonadati</taxon>
        <taxon>Pseudomonadota</taxon>
        <taxon>Gammaproteobacteria</taxon>
        <taxon>Methylococcales</taxon>
        <taxon>Methylococcaceae</taxon>
        <taxon>Methylomonas</taxon>
    </lineage>
</organism>
<dbReference type="EMBL" id="LUUK01000093">
    <property type="protein sequence ID" value="OAI21774.1"/>
    <property type="molecule type" value="Genomic_DNA"/>
</dbReference>
<comment type="catalytic activity">
    <reaction evidence="1">
        <text>ATP + protein L-histidine = ADP + protein N-phospho-L-histidine.</text>
        <dbReference type="EC" id="2.7.13.3"/>
    </reaction>
</comment>
<dbReference type="Proteomes" id="UP000077628">
    <property type="component" value="Unassembled WGS sequence"/>
</dbReference>
<dbReference type="GO" id="GO:0005524">
    <property type="term" value="F:ATP binding"/>
    <property type="evidence" value="ECO:0007669"/>
    <property type="project" value="UniProtKB-KW"/>
</dbReference>
<keyword evidence="9" id="KW-0812">Transmembrane</keyword>
<evidence type="ECO:0000256" key="1">
    <source>
        <dbReference type="ARBA" id="ARBA00000085"/>
    </source>
</evidence>
<comment type="caution">
    <text evidence="11">The sequence shown here is derived from an EMBL/GenBank/DDBJ whole genome shotgun (WGS) entry which is preliminary data.</text>
</comment>
<feature type="transmembrane region" description="Helical" evidence="9">
    <location>
        <begin position="130"/>
        <end position="149"/>
    </location>
</feature>
<keyword evidence="7" id="KW-0067">ATP-binding</keyword>
<keyword evidence="4" id="KW-0808">Transferase</keyword>
<feature type="transmembrane region" description="Helical" evidence="9">
    <location>
        <begin position="233"/>
        <end position="251"/>
    </location>
</feature>
<dbReference type="InterPro" id="IPR014265">
    <property type="entry name" value="XrtA/PrsK"/>
</dbReference>
<keyword evidence="12" id="KW-1185">Reference proteome</keyword>
<reference evidence="12" key="1">
    <citation type="submission" date="2016-03" db="EMBL/GenBank/DDBJ databases">
        <authorList>
            <person name="Heylen K."/>
            <person name="De Vos P."/>
            <person name="Vekeman B."/>
        </authorList>
    </citation>
    <scope>NUCLEOTIDE SEQUENCE [LARGE SCALE GENOMIC DNA]</scope>
    <source>
        <strain evidence="12">R-45383</strain>
    </source>
</reference>
<dbReference type="Gene3D" id="3.30.565.10">
    <property type="entry name" value="Histidine kinase-like ATPase, C-terminal domain"/>
    <property type="match status" value="1"/>
</dbReference>
<keyword evidence="3" id="KW-0597">Phosphoprotein</keyword>
<dbReference type="PANTHER" id="PTHR43065:SF10">
    <property type="entry name" value="PEROXIDE STRESS-ACTIVATED HISTIDINE KINASE MAK3"/>
    <property type="match status" value="1"/>
</dbReference>
<name>A0A177NVX2_9GAMM</name>
<keyword evidence="6 11" id="KW-0418">Kinase</keyword>
<dbReference type="RefSeq" id="WP_064026798.1">
    <property type="nucleotide sequence ID" value="NZ_LUUK01000093.1"/>
</dbReference>
<gene>
    <name evidence="11" type="ORF">A1355_23105</name>
</gene>
<dbReference type="SUPFAM" id="SSF55874">
    <property type="entry name" value="ATPase domain of HSP90 chaperone/DNA topoisomerase II/histidine kinase"/>
    <property type="match status" value="1"/>
</dbReference>
<feature type="domain" description="Histidine kinase" evidence="10">
    <location>
        <begin position="482"/>
        <end position="686"/>
    </location>
</feature>
<feature type="transmembrane region" description="Helical" evidence="9">
    <location>
        <begin position="263"/>
        <end position="281"/>
    </location>
</feature>
<keyword evidence="9" id="KW-0472">Membrane</keyword>
<evidence type="ECO:0000313" key="11">
    <source>
        <dbReference type="EMBL" id="OAI21774.1"/>
    </source>
</evidence>
<dbReference type="SMART" id="SM00387">
    <property type="entry name" value="HATPase_c"/>
    <property type="match status" value="1"/>
</dbReference>
<dbReference type="InterPro" id="IPR003594">
    <property type="entry name" value="HATPase_dom"/>
</dbReference>
<dbReference type="AlphaFoldDB" id="A0A177NVX2"/>
<evidence type="ECO:0000256" key="4">
    <source>
        <dbReference type="ARBA" id="ARBA00022679"/>
    </source>
</evidence>
<dbReference type="InterPro" id="IPR036890">
    <property type="entry name" value="HATPase_C_sf"/>
</dbReference>
<evidence type="ECO:0000256" key="9">
    <source>
        <dbReference type="SAM" id="Phobius"/>
    </source>
</evidence>
<evidence type="ECO:0000259" key="10">
    <source>
        <dbReference type="PROSITE" id="PS50109"/>
    </source>
</evidence>
<sequence>MENYIYVSYLSATVAYALLLGYSILRKPKHLPFMFAALSSLLWCARTTITTSNSYYFYADTLSYETVRNFAWFVLLGSLLFQQRHQRTLSLLRSKTARLASLLTLFILSIESFPDYQDFLRESFDFDPRFVAHVVFAVFGLILVEQLYRSTPLKQRWNIKFLCVSLGALFAVDLLLFSKSLLFKQLDFSLWQSRGIINAILTPFLAITLPRLQFPDSNTELTVPRKSVFHSTILFGCGIYLILMSFAGFYIKHANEKWGETAQTLFIFLAIILLIIPFTSGKMRALFKIYFSKHFFHYSYDYREEWLKISKSLAKLESIEELKLFIINTLTDLVESAGGGLWLKNDQGQFFLAAEQNLKLTPQELEYLHHLEDLPEYLTNKQWVIDFFELAHAPEVYDDIDLSPWCYEDSQVWLIVPLFHMNKLEAFAVLTQARVPRKLDWEDHDLLKTVGMQLANALALSRASEELVSSRQFETYHRLSAYLVHDLKNVGAQIGLIVKNAAKHKHNPAFFDDTIDTLNNVSDKIQHIVEQLKQGENKVSSVVLVDLVDVIRRIIASNINPIPVILSTTLTECLVKTDQIKVSNVLANLIQNAQDASNGKGDKVELELTKDPDYAVIKIIDNGSGMDQRFIAERLFKPFDTTKGNAGMGIGAYEARDYVLKSGGQLQVESTPGVGTTFTIYLPLAKRVSAQPGHND</sequence>
<evidence type="ECO:0000256" key="6">
    <source>
        <dbReference type="ARBA" id="ARBA00022777"/>
    </source>
</evidence>
<dbReference type="GO" id="GO:0000160">
    <property type="term" value="P:phosphorelay signal transduction system"/>
    <property type="evidence" value="ECO:0007669"/>
    <property type="project" value="UniProtKB-KW"/>
</dbReference>
<dbReference type="PRINTS" id="PR00344">
    <property type="entry name" value="BCTRLSENSOR"/>
</dbReference>
<evidence type="ECO:0000256" key="2">
    <source>
        <dbReference type="ARBA" id="ARBA00012438"/>
    </source>
</evidence>
<dbReference type="SUPFAM" id="SSF55781">
    <property type="entry name" value="GAF domain-like"/>
    <property type="match status" value="1"/>
</dbReference>
<dbReference type="EC" id="2.7.13.3" evidence="2"/>